<evidence type="ECO:0000259" key="7">
    <source>
        <dbReference type="Pfam" id="PF16177"/>
    </source>
</evidence>
<evidence type="ECO:0000313" key="8">
    <source>
        <dbReference type="EMBL" id="SFH13610.1"/>
    </source>
</evidence>
<proteinExistence type="inferred from homology"/>
<feature type="domain" description="Acetyl-coenzyme A synthetase N-terminal" evidence="7">
    <location>
        <begin position="28"/>
        <end position="82"/>
    </location>
</feature>
<evidence type="ECO:0000256" key="2">
    <source>
        <dbReference type="ARBA" id="ARBA00022598"/>
    </source>
</evidence>
<evidence type="ECO:0000256" key="4">
    <source>
        <dbReference type="ARBA" id="ARBA00022840"/>
    </source>
</evidence>
<evidence type="ECO:0000313" key="9">
    <source>
        <dbReference type="Proteomes" id="UP000181942"/>
    </source>
</evidence>
<keyword evidence="3" id="KW-0547">Nucleotide-binding</keyword>
<dbReference type="SUPFAM" id="SSF56801">
    <property type="entry name" value="Acetyl-CoA synthetase-like"/>
    <property type="match status" value="1"/>
</dbReference>
<keyword evidence="2" id="KW-0436">Ligase</keyword>
<dbReference type="Pfam" id="PF13193">
    <property type="entry name" value="AMP-binding_C"/>
    <property type="match status" value="1"/>
</dbReference>
<dbReference type="InterPro" id="IPR000873">
    <property type="entry name" value="AMP-dep_synth/lig_dom"/>
</dbReference>
<dbReference type="RefSeq" id="WP_075033708.1">
    <property type="nucleotide sequence ID" value="NZ_FONR01000048.1"/>
</dbReference>
<gene>
    <name evidence="8" type="ORF">SAMN02787118_1482</name>
</gene>
<evidence type="ECO:0000259" key="5">
    <source>
        <dbReference type="Pfam" id="PF00501"/>
    </source>
</evidence>
<dbReference type="PANTHER" id="PTHR42921:SF1">
    <property type="entry name" value="ACETOACETYL-COA SYNTHETASE"/>
    <property type="match status" value="1"/>
</dbReference>
<dbReference type="OrthoDB" id="9803968at2"/>
<dbReference type="AlphaFoldDB" id="A0A1I2XJH0"/>
<feature type="domain" description="AMP-binding enzyme C-terminal" evidence="6">
    <location>
        <begin position="532"/>
        <end position="607"/>
    </location>
</feature>
<evidence type="ECO:0000256" key="3">
    <source>
        <dbReference type="ARBA" id="ARBA00022741"/>
    </source>
</evidence>
<sequence>MPNTPAIIDFARWCAERGAPVAADGIDYDALWRWSVSEPAEFWSSVRYFFGVSMAGTVSAVVAGQIPDARWFEGARLNYVEQVLRHAGSDGPAVIDVAEAPGGADGADGLVDRVISWAELGRQVAAFAATLRGLGVGRGDRVVGYLPDVAEGIVAFLASASIGAVWASCGQDYSPAAAANRFGQLEPVVLVAADGYRFGGRERDRREAVEVLLAQLPTVRAAFLVPRLGSGPVPGCRPWQEAVTVQAELVPERLPFDHPLWVLFSSGTTGLPKGIVHGHGGVLLEHLKSLGLHLDLRAGDRFAWYTTPSWMVWNYRTSGLLLGATVVCYDGSATAPSPDVLWSLAARHGVTFLGASPGYIAACEAAGLHPAEHYDLGWLRGFGSSGSHLPAAAYAWIGDRVGKYVEVQSASGGTEVVSAFAGGAPILPVRPGELSGPCLGVALEAWDPAGRPVHGQTGELVVTQPMPSMPLYFWNDPDGSRYREAYFSAYPGVWRHGDWITITEHGTVIVNGRSDSTLNRQGVRVGSAEIYQAVEALPEIAEALVIGAEQPDGGYWMPLFVQLTDTAELTDTLIERITTAIRDGASPRYVPDDIIPVKAIPHTLTGKKLEVPIKRILQGTKATQAVDPGAVDDPTALEHFTTYHAQRIRTTA</sequence>
<dbReference type="InterPro" id="IPR045851">
    <property type="entry name" value="AMP-bd_C_sf"/>
</dbReference>
<dbReference type="InterPro" id="IPR025110">
    <property type="entry name" value="AMP-bd_C"/>
</dbReference>
<keyword evidence="4" id="KW-0067">ATP-binding</keyword>
<evidence type="ECO:0000259" key="6">
    <source>
        <dbReference type="Pfam" id="PF13193"/>
    </source>
</evidence>
<organism evidence="8 9">
    <name type="scientific">Streptomyces mirabilis</name>
    <dbReference type="NCBI Taxonomy" id="68239"/>
    <lineage>
        <taxon>Bacteria</taxon>
        <taxon>Bacillati</taxon>
        <taxon>Actinomycetota</taxon>
        <taxon>Actinomycetes</taxon>
        <taxon>Kitasatosporales</taxon>
        <taxon>Streptomycetaceae</taxon>
        <taxon>Streptomyces</taxon>
    </lineage>
</organism>
<feature type="domain" description="AMP-dependent synthetase/ligase" evidence="5">
    <location>
        <begin position="113"/>
        <end position="466"/>
    </location>
</feature>
<dbReference type="InterPro" id="IPR032387">
    <property type="entry name" value="ACAS_N"/>
</dbReference>
<accession>A0A1I2XJH0</accession>
<dbReference type="InterPro" id="IPR020845">
    <property type="entry name" value="AMP-binding_CS"/>
</dbReference>
<dbReference type="NCBIfam" id="NF002937">
    <property type="entry name" value="PRK03584.1"/>
    <property type="match status" value="1"/>
</dbReference>
<dbReference type="InterPro" id="IPR042099">
    <property type="entry name" value="ANL_N_sf"/>
</dbReference>
<dbReference type="InterPro" id="IPR005914">
    <property type="entry name" value="Acac_CoA_synth"/>
</dbReference>
<protein>
    <submittedName>
        <fullName evidence="8">Acetoacetyl-CoA synthetase</fullName>
    </submittedName>
</protein>
<comment type="similarity">
    <text evidence="1">Belongs to the ATP-dependent AMP-binding enzyme family.</text>
</comment>
<dbReference type="Proteomes" id="UP000181942">
    <property type="component" value="Unassembled WGS sequence"/>
</dbReference>
<dbReference type="PROSITE" id="PS00455">
    <property type="entry name" value="AMP_BINDING"/>
    <property type="match status" value="1"/>
</dbReference>
<dbReference type="PANTHER" id="PTHR42921">
    <property type="entry name" value="ACETOACETYL-COA SYNTHETASE"/>
    <property type="match status" value="1"/>
</dbReference>
<dbReference type="Pfam" id="PF16177">
    <property type="entry name" value="ACAS_N"/>
    <property type="match status" value="1"/>
</dbReference>
<dbReference type="GO" id="GO:0006629">
    <property type="term" value="P:lipid metabolic process"/>
    <property type="evidence" value="ECO:0007669"/>
    <property type="project" value="InterPro"/>
</dbReference>
<evidence type="ECO:0000256" key="1">
    <source>
        <dbReference type="ARBA" id="ARBA00006432"/>
    </source>
</evidence>
<dbReference type="NCBIfam" id="TIGR01217">
    <property type="entry name" value="ac_ac_CoA_syn"/>
    <property type="match status" value="1"/>
</dbReference>
<dbReference type="GO" id="GO:0005524">
    <property type="term" value="F:ATP binding"/>
    <property type="evidence" value="ECO:0007669"/>
    <property type="project" value="UniProtKB-KW"/>
</dbReference>
<dbReference type="EMBL" id="FONR01000048">
    <property type="protein sequence ID" value="SFH13610.1"/>
    <property type="molecule type" value="Genomic_DNA"/>
</dbReference>
<reference evidence="8 9" key="1">
    <citation type="submission" date="2016-10" db="EMBL/GenBank/DDBJ databases">
        <authorList>
            <person name="de Groot N.N."/>
        </authorList>
    </citation>
    <scope>NUCLEOTIDE SEQUENCE [LARGE SCALE GENOMIC DNA]</scope>
    <source>
        <strain evidence="8 9">OK461</strain>
    </source>
</reference>
<dbReference type="Gene3D" id="3.40.50.12780">
    <property type="entry name" value="N-terminal domain of ligase-like"/>
    <property type="match status" value="1"/>
</dbReference>
<dbReference type="Gene3D" id="3.30.300.30">
    <property type="match status" value="1"/>
</dbReference>
<dbReference type="Pfam" id="PF00501">
    <property type="entry name" value="AMP-binding"/>
    <property type="match status" value="1"/>
</dbReference>
<dbReference type="GO" id="GO:0030729">
    <property type="term" value="F:acetoacetate-CoA ligase activity"/>
    <property type="evidence" value="ECO:0007669"/>
    <property type="project" value="InterPro"/>
</dbReference>
<name>A0A1I2XJH0_9ACTN</name>